<feature type="domain" description="EngB-type G" evidence="11">
    <location>
        <begin position="22"/>
        <end position="195"/>
    </location>
</feature>
<evidence type="ECO:0000256" key="5">
    <source>
        <dbReference type="ARBA" id="ARBA00022741"/>
    </source>
</evidence>
<organism evidence="12 13">
    <name type="scientific">Anaerobacterium chartisolvens</name>
    <dbReference type="NCBI Taxonomy" id="1297424"/>
    <lineage>
        <taxon>Bacteria</taxon>
        <taxon>Bacillati</taxon>
        <taxon>Bacillota</taxon>
        <taxon>Clostridia</taxon>
        <taxon>Eubacteriales</taxon>
        <taxon>Oscillospiraceae</taxon>
        <taxon>Anaerobacterium</taxon>
    </lineage>
</organism>
<keyword evidence="3 10" id="KW-0132">Cell division</keyword>
<evidence type="ECO:0000256" key="3">
    <source>
        <dbReference type="ARBA" id="ARBA00022618"/>
    </source>
</evidence>
<evidence type="ECO:0000256" key="6">
    <source>
        <dbReference type="ARBA" id="ARBA00022842"/>
    </source>
</evidence>
<dbReference type="NCBIfam" id="TIGR00231">
    <property type="entry name" value="small_GTP"/>
    <property type="match status" value="1"/>
</dbReference>
<evidence type="ECO:0000256" key="8">
    <source>
        <dbReference type="ARBA" id="ARBA00023210"/>
    </source>
</evidence>
<dbReference type="RefSeq" id="WP_114297799.1">
    <property type="nucleotide sequence ID" value="NZ_QPJT01000010.1"/>
</dbReference>
<dbReference type="PROSITE" id="PS51706">
    <property type="entry name" value="G_ENGB"/>
    <property type="match status" value="1"/>
</dbReference>
<evidence type="ECO:0000256" key="1">
    <source>
        <dbReference type="ARBA" id="ARBA00001946"/>
    </source>
</evidence>
<dbReference type="InterPro" id="IPR005225">
    <property type="entry name" value="Small_GTP-bd"/>
</dbReference>
<dbReference type="SUPFAM" id="SSF52540">
    <property type="entry name" value="P-loop containing nucleoside triphosphate hydrolases"/>
    <property type="match status" value="1"/>
</dbReference>
<comment type="cofactor">
    <cofactor evidence="1">
        <name>Mg(2+)</name>
        <dbReference type="ChEBI" id="CHEBI:18420"/>
    </cofactor>
</comment>
<proteinExistence type="inferred from homology"/>
<comment type="caution">
    <text evidence="12">The sequence shown here is derived from an EMBL/GenBank/DDBJ whole genome shotgun (WGS) entry which is preliminary data.</text>
</comment>
<dbReference type="GO" id="GO:0046872">
    <property type="term" value="F:metal ion binding"/>
    <property type="evidence" value="ECO:0007669"/>
    <property type="project" value="UniProtKB-KW"/>
</dbReference>
<dbReference type="InterPro" id="IPR030393">
    <property type="entry name" value="G_ENGB_dom"/>
</dbReference>
<evidence type="ECO:0000256" key="2">
    <source>
        <dbReference type="ARBA" id="ARBA00009638"/>
    </source>
</evidence>
<evidence type="ECO:0000256" key="4">
    <source>
        <dbReference type="ARBA" id="ARBA00022723"/>
    </source>
</evidence>
<dbReference type="PANTHER" id="PTHR11649">
    <property type="entry name" value="MSS1/TRME-RELATED GTP-BINDING PROTEIN"/>
    <property type="match status" value="1"/>
</dbReference>
<sequence length="196" mass="22197">MIVKDARFEITAVSPAQYPQSNLPEIAFVGRSNVGKSSIINSLLNRKKLARISGTPGKTREINFYNVNEKLFFVDLPGYGYASVSKQKKSSWGNIIETYLLTRHQLKVIILLVDVRHEPSADDKQMYDWLVANNVPHMVVATKIDKITRSAVNPRLSDIRKALNAAEGIKVFPYSSETRQGREALWEAIDEYVEEE</sequence>
<keyword evidence="8 10" id="KW-0717">Septation</keyword>
<dbReference type="NCBIfam" id="TIGR03598">
    <property type="entry name" value="GTPase_YsxC"/>
    <property type="match status" value="1"/>
</dbReference>
<protein>
    <recommendedName>
        <fullName evidence="10">Probable GTP-binding protein EngB</fullName>
    </recommendedName>
</protein>
<dbReference type="AlphaFoldDB" id="A0A369B542"/>
<dbReference type="InterPro" id="IPR006073">
    <property type="entry name" value="GTP-bd"/>
</dbReference>
<dbReference type="Gene3D" id="3.40.50.300">
    <property type="entry name" value="P-loop containing nucleotide triphosphate hydrolases"/>
    <property type="match status" value="1"/>
</dbReference>
<accession>A0A369B542</accession>
<comment type="function">
    <text evidence="10">Necessary for normal cell division and for the maintenance of normal septation.</text>
</comment>
<comment type="similarity">
    <text evidence="2 10">Belongs to the TRAFAC class TrmE-Era-EngA-EngB-Septin-like GTPase superfamily. EngB GTPase family.</text>
</comment>
<dbReference type="EMBL" id="QPJT01000010">
    <property type="protein sequence ID" value="RCX16640.1"/>
    <property type="molecule type" value="Genomic_DNA"/>
</dbReference>
<dbReference type="HAMAP" id="MF_00321">
    <property type="entry name" value="GTPase_EngB"/>
    <property type="match status" value="1"/>
</dbReference>
<dbReference type="GO" id="GO:0005525">
    <property type="term" value="F:GTP binding"/>
    <property type="evidence" value="ECO:0007669"/>
    <property type="project" value="UniProtKB-UniRule"/>
</dbReference>
<evidence type="ECO:0000313" key="13">
    <source>
        <dbReference type="Proteomes" id="UP000253034"/>
    </source>
</evidence>
<dbReference type="OrthoDB" id="9804921at2"/>
<dbReference type="FunFam" id="3.40.50.300:FF:000098">
    <property type="entry name" value="Probable GTP-binding protein EngB"/>
    <property type="match status" value="1"/>
</dbReference>
<keyword evidence="4" id="KW-0479">Metal-binding</keyword>
<dbReference type="GO" id="GO:0000917">
    <property type="term" value="P:division septum assembly"/>
    <property type="evidence" value="ECO:0007669"/>
    <property type="project" value="UniProtKB-KW"/>
</dbReference>
<evidence type="ECO:0000259" key="11">
    <source>
        <dbReference type="PROSITE" id="PS51706"/>
    </source>
</evidence>
<keyword evidence="6" id="KW-0460">Magnesium</keyword>
<dbReference type="PANTHER" id="PTHR11649:SF13">
    <property type="entry name" value="ENGB-TYPE G DOMAIN-CONTAINING PROTEIN"/>
    <property type="match status" value="1"/>
</dbReference>
<dbReference type="CDD" id="cd01876">
    <property type="entry name" value="YihA_EngB"/>
    <property type="match status" value="1"/>
</dbReference>
<evidence type="ECO:0000256" key="7">
    <source>
        <dbReference type="ARBA" id="ARBA00023134"/>
    </source>
</evidence>
<dbReference type="Pfam" id="PF01926">
    <property type="entry name" value="MMR_HSR1"/>
    <property type="match status" value="1"/>
</dbReference>
<dbReference type="InterPro" id="IPR027417">
    <property type="entry name" value="P-loop_NTPase"/>
</dbReference>
<evidence type="ECO:0000256" key="10">
    <source>
        <dbReference type="HAMAP-Rule" id="MF_00321"/>
    </source>
</evidence>
<gene>
    <name evidence="10" type="primary">engB</name>
    <name evidence="12" type="ORF">DFR58_110139</name>
</gene>
<keyword evidence="13" id="KW-1185">Reference proteome</keyword>
<dbReference type="GO" id="GO:0005829">
    <property type="term" value="C:cytosol"/>
    <property type="evidence" value="ECO:0007669"/>
    <property type="project" value="TreeGrafter"/>
</dbReference>
<evidence type="ECO:0000313" key="12">
    <source>
        <dbReference type="EMBL" id="RCX16640.1"/>
    </source>
</evidence>
<keyword evidence="9 10" id="KW-0131">Cell cycle</keyword>
<dbReference type="InterPro" id="IPR019987">
    <property type="entry name" value="GTP-bd_ribosome_bio_YsxC"/>
</dbReference>
<name>A0A369B542_9FIRM</name>
<evidence type="ECO:0000256" key="9">
    <source>
        <dbReference type="ARBA" id="ARBA00023306"/>
    </source>
</evidence>
<dbReference type="Proteomes" id="UP000253034">
    <property type="component" value="Unassembled WGS sequence"/>
</dbReference>
<keyword evidence="5 10" id="KW-0547">Nucleotide-binding</keyword>
<keyword evidence="7 10" id="KW-0342">GTP-binding</keyword>
<reference evidence="12 13" key="1">
    <citation type="submission" date="2018-07" db="EMBL/GenBank/DDBJ databases">
        <title>Genomic Encyclopedia of Type Strains, Phase IV (KMG-IV): sequencing the most valuable type-strain genomes for metagenomic binning, comparative biology and taxonomic classification.</title>
        <authorList>
            <person name="Goeker M."/>
        </authorList>
    </citation>
    <scope>NUCLEOTIDE SEQUENCE [LARGE SCALE GENOMIC DNA]</scope>
    <source>
        <strain evidence="12 13">DSM 27016</strain>
    </source>
</reference>